<dbReference type="EMBL" id="CP136894">
    <property type="protein sequence ID" value="WOL07827.1"/>
    <property type="molecule type" value="Genomic_DNA"/>
</dbReference>
<name>A0AAQ3KFK5_9LILI</name>
<evidence type="ECO:0000313" key="1">
    <source>
        <dbReference type="EMBL" id="WOL07827.1"/>
    </source>
</evidence>
<protein>
    <submittedName>
        <fullName evidence="1">CBL-interacting serine/threonine-protein kinase 10</fullName>
    </submittedName>
</protein>
<accession>A0AAQ3KFK5</accession>
<dbReference type="GO" id="GO:0016301">
    <property type="term" value="F:kinase activity"/>
    <property type="evidence" value="ECO:0007669"/>
    <property type="project" value="UniProtKB-KW"/>
</dbReference>
<keyword evidence="2" id="KW-1185">Reference proteome</keyword>
<keyword evidence="1" id="KW-0418">Kinase</keyword>
<evidence type="ECO:0000313" key="2">
    <source>
        <dbReference type="Proteomes" id="UP001327560"/>
    </source>
</evidence>
<gene>
    <name evidence="1" type="ORF">Cni_G16576</name>
</gene>
<dbReference type="Proteomes" id="UP001327560">
    <property type="component" value="Chromosome 5"/>
</dbReference>
<dbReference type="AlphaFoldDB" id="A0AAQ3KFK5"/>
<dbReference type="Gene3D" id="3.30.310.80">
    <property type="entry name" value="Kinase associated domain 1, KA1"/>
    <property type="match status" value="1"/>
</dbReference>
<reference evidence="1 2" key="1">
    <citation type="submission" date="2023-10" db="EMBL/GenBank/DDBJ databases">
        <title>Chromosome-scale genome assembly provides insights into flower coloration mechanisms of Canna indica.</title>
        <authorList>
            <person name="Li C."/>
        </authorList>
    </citation>
    <scope>NUCLEOTIDE SEQUENCE [LARGE SCALE GENOMIC DNA]</scope>
    <source>
        <tissue evidence="1">Flower</tissue>
    </source>
</reference>
<keyword evidence="1" id="KW-0808">Transferase</keyword>
<organism evidence="1 2">
    <name type="scientific">Canna indica</name>
    <name type="common">Indian-shot</name>
    <dbReference type="NCBI Taxonomy" id="4628"/>
    <lineage>
        <taxon>Eukaryota</taxon>
        <taxon>Viridiplantae</taxon>
        <taxon>Streptophyta</taxon>
        <taxon>Embryophyta</taxon>
        <taxon>Tracheophyta</taxon>
        <taxon>Spermatophyta</taxon>
        <taxon>Magnoliopsida</taxon>
        <taxon>Liliopsida</taxon>
        <taxon>Zingiberales</taxon>
        <taxon>Cannaceae</taxon>
        <taxon>Canna</taxon>
    </lineage>
</organism>
<proteinExistence type="predicted"/>
<sequence>MKTGGGRGFSCFSQPSTNGSHAMVENEVSCVKVCSEIDAEGMGLRVCSATPKSSSSKTGHHRFNSCMASSKKKKWLSFGNGQNVAIKMFVKGGFDEGRKGVVAIDVEMFEVTPAFHLVEIKKFNDDTLEHQKLLKESIRPALQDIVWTLQLLL</sequence>